<dbReference type="AlphaFoldDB" id="A0A7J6MV02"/>
<protein>
    <submittedName>
        <fullName evidence="2">Uncharacterized protein</fullName>
    </submittedName>
</protein>
<dbReference type="OrthoDB" id="467649at2759"/>
<reference evidence="2 3" key="1">
    <citation type="submission" date="2020-04" db="EMBL/GenBank/DDBJ databases">
        <title>Perkinsus chesapeaki whole genome sequence.</title>
        <authorList>
            <person name="Bogema D.R."/>
        </authorList>
    </citation>
    <scope>NUCLEOTIDE SEQUENCE [LARGE SCALE GENOMIC DNA]</scope>
    <source>
        <strain evidence="2">ATCC PRA-425</strain>
    </source>
</reference>
<dbReference type="EMBL" id="JAAPAO010000047">
    <property type="protein sequence ID" value="KAF4675439.1"/>
    <property type="molecule type" value="Genomic_DNA"/>
</dbReference>
<comment type="caution">
    <text evidence="2">The sequence shown here is derived from an EMBL/GenBank/DDBJ whole genome shotgun (WGS) entry which is preliminary data.</text>
</comment>
<accession>A0A7J6MV02</accession>
<gene>
    <name evidence="2" type="ORF">FOL47_007747</name>
</gene>
<feature type="region of interest" description="Disordered" evidence="1">
    <location>
        <begin position="454"/>
        <end position="527"/>
    </location>
</feature>
<dbReference type="Proteomes" id="UP000591131">
    <property type="component" value="Unassembled WGS sequence"/>
</dbReference>
<evidence type="ECO:0000313" key="3">
    <source>
        <dbReference type="Proteomes" id="UP000591131"/>
    </source>
</evidence>
<proteinExistence type="predicted"/>
<sequence length="947" mass="106734">MPPWITFHTPHRCRRTPVLFTSRKPLVSPVRSMGTQALAALAHVPENNGALSNVVEGSSKFPQLVELNNSDIQNTSVFDKIKHRRKRGSRSALAIYTPPSQLNGVSEFAESRDISMQFTYIARASIRDVSVWQSIGFQTMRQLKQLNTTDIAAVARAMASMGYRDTFVLNGLADAMWCLAKMRRGKLFDSSEILYSFRKLNFIPRMVALDAITADLRRQGWDKYKWRSADISRIFLYYSSLPPRVADKLRDQDFLPDLEAHIEAKLGRMSARDLSLISRATSIDLDRITEALLRSKDISTDNLLYYCVTLLKAGVTRPPANFMNRVRREIDSTFTQLKPAQVERFLHIFMNFENFSDERILTCLARATESNLERMSQRRLRSILLAFYRLCKANNSMLPQLAARVRATVPREDIHAETIVMLMRAFTAETPLKQQQNIRLIMNDLGRQLVERLKPRGQPLGRKARDSGAATPNITTDSGSRHMEAVVPTKNIETSKLEAGAGRRREEQASPPSPAAARTSVEETAARNGDQILSIKYAPVSSTVDDEAGMELDEDQLAVLKQMEEEVEIMQSVKSHEIAGKEAAEMSTPLDLGPRGEYEEYINSDRVPRLMHVIAGKHPAHNRLVRKLRRMERKLADVYPDKDDDEPVIRSREYREVVRRWKARKSRELTGVEKHRLAAGFERFTIRWRKWRRRILARYTNVDFDSLKKSGPAKLRSGVPRPKKLAYPQKNFLALRKSVALAEALKDSEGLACRSEIYECLVRNARTHIRVITDAKTAVDEFSELLVAISASGEQFDALDGPVVAGLTEALKRDGANGAYLNLATAYTEITNYTGEVDKDVARSLLDRCLDDPSVRPDDLVIHARAVTVLVTAIGERRQEVKHRVASALATPSTEVLSSASVLQNSLACLYILGEDVKPVCKRLSLSEETVERAAAAIRARFPYVSA</sequence>
<evidence type="ECO:0000256" key="1">
    <source>
        <dbReference type="SAM" id="MobiDB-lite"/>
    </source>
</evidence>
<name>A0A7J6MV02_PERCH</name>
<keyword evidence="3" id="KW-1185">Reference proteome</keyword>
<evidence type="ECO:0000313" key="2">
    <source>
        <dbReference type="EMBL" id="KAF4675439.1"/>
    </source>
</evidence>
<feature type="compositionally biased region" description="Basic and acidic residues" evidence="1">
    <location>
        <begin position="493"/>
        <end position="508"/>
    </location>
</feature>
<organism evidence="2 3">
    <name type="scientific">Perkinsus chesapeaki</name>
    <name type="common">Clam parasite</name>
    <name type="synonym">Perkinsus andrewsi</name>
    <dbReference type="NCBI Taxonomy" id="330153"/>
    <lineage>
        <taxon>Eukaryota</taxon>
        <taxon>Sar</taxon>
        <taxon>Alveolata</taxon>
        <taxon>Perkinsozoa</taxon>
        <taxon>Perkinsea</taxon>
        <taxon>Perkinsida</taxon>
        <taxon>Perkinsidae</taxon>
        <taxon>Perkinsus</taxon>
    </lineage>
</organism>